<evidence type="ECO:0000256" key="5">
    <source>
        <dbReference type="ARBA" id="ARBA00023136"/>
    </source>
</evidence>
<dbReference type="GO" id="GO:0016020">
    <property type="term" value="C:membrane"/>
    <property type="evidence" value="ECO:0007669"/>
    <property type="project" value="UniProtKB-SubCell"/>
</dbReference>
<feature type="chain" id="PRO_5035869045" description="Prominin-1-A" evidence="8">
    <location>
        <begin position="23"/>
        <end position="867"/>
    </location>
</feature>
<proteinExistence type="inferred from homology"/>
<evidence type="ECO:0000256" key="2">
    <source>
        <dbReference type="ARBA" id="ARBA00006058"/>
    </source>
</evidence>
<sequence length="867" mass="92864">MDGNRTFLILWIFLHFIGICHMADPVFNPETLNDSLGNYADANSNITFAPVPASSEYQTDSTYDVGGLGVFYDMTRGFLNVIQPNDFPYDIIGGVVGGTYDIMANIMNVVMYILGFAICFVIGILFMIIMPIAGCCMLCCRCCCGGCGGSLRAKHSESASCKKIVFSIVLLLMALLMGSGIICTYISNSHMTTALGQFPKSVTTNLADINTFMNDTVGQIKYAAIDEFGFTKSVIFRDLDNIGVLMGVPLRDEIATTGGVDAALDSIAALDGSISTLNAQMVIVNASIADFGSKVDALKAALANKKTDIDSTLVDPGCNAAGCGTLDTSVLAVDADSANLPDFSSQMSMMDSVSGGDSLTSMANEGRANFYDTPNKVQNESAATIATMKTMINDFDTTISDALNPIEDMISGISGDSSPLAGVNTQVDDIFGMITPYDQYRWYAGIGLCSLIALIVLLLIIGVVMGLIGSSGDPYPTNRGCVSDSGGRMLLAATGFMFIFSWLLMLLISILFMVGGNLEKVLCQPIMDPEYKIFNNLLDGPASPLGDGTGGSVLGNLLLQTSTINLTFAGILDDCKNGVSAYKALKLSAMFDIANVTDYKSQFDLDAEIDKLNVDLSAVSIFDANTEATLNDFRDSLNVDFNSFITELSKNSTQIGLEDFAVSLETLRDATTPSPNSAGVISDFTTHASDIRAIETTEQADVDTAKAQLITDLNNFQAAIASVPAQINTTIDTAKAMESYVQNNASATIQKHARLFGDRILGTVDSFIAFVLNAVNEDIGKCTPIWNLYNSIFGIALCGYLVDAMNGFWFGLGWCVFFFIPSIVFSVLLQKYFRNMKSAEGFPVDNNYGTKEGPPFSNKIAHNDTPV</sequence>
<dbReference type="Proteomes" id="UP000749559">
    <property type="component" value="Unassembled WGS sequence"/>
</dbReference>
<organism evidence="9 10">
    <name type="scientific">Owenia fusiformis</name>
    <name type="common">Polychaete worm</name>
    <dbReference type="NCBI Taxonomy" id="6347"/>
    <lineage>
        <taxon>Eukaryota</taxon>
        <taxon>Metazoa</taxon>
        <taxon>Spiralia</taxon>
        <taxon>Lophotrochozoa</taxon>
        <taxon>Annelida</taxon>
        <taxon>Polychaeta</taxon>
        <taxon>Sedentaria</taxon>
        <taxon>Canalipalpata</taxon>
        <taxon>Sabellida</taxon>
        <taxon>Oweniida</taxon>
        <taxon>Oweniidae</taxon>
        <taxon>Owenia</taxon>
    </lineage>
</organism>
<reference evidence="9" key="1">
    <citation type="submission" date="2022-03" db="EMBL/GenBank/DDBJ databases">
        <authorList>
            <person name="Martin C."/>
        </authorList>
    </citation>
    <scope>NUCLEOTIDE SEQUENCE</scope>
</reference>
<comment type="subcellular location">
    <subcellularLocation>
        <location evidence="1">Membrane</location>
        <topology evidence="1">Multi-pass membrane protein</topology>
    </subcellularLocation>
</comment>
<dbReference type="InterPro" id="IPR008795">
    <property type="entry name" value="Prominin"/>
</dbReference>
<feature type="signal peptide" evidence="8">
    <location>
        <begin position="1"/>
        <end position="22"/>
    </location>
</feature>
<feature type="transmembrane region" description="Helical" evidence="7">
    <location>
        <begin position="109"/>
        <end position="129"/>
    </location>
</feature>
<evidence type="ECO:0000256" key="6">
    <source>
        <dbReference type="ARBA" id="ARBA00023180"/>
    </source>
</evidence>
<evidence type="ECO:0000313" key="10">
    <source>
        <dbReference type="Proteomes" id="UP000749559"/>
    </source>
</evidence>
<keyword evidence="6" id="KW-0325">Glycoprotein</keyword>
<comment type="similarity">
    <text evidence="2">Belongs to the prominin family.</text>
</comment>
<comment type="caution">
    <text evidence="9">The sequence shown here is derived from an EMBL/GenBank/DDBJ whole genome shotgun (WGS) entry which is preliminary data.</text>
</comment>
<evidence type="ECO:0000256" key="4">
    <source>
        <dbReference type="ARBA" id="ARBA00022989"/>
    </source>
</evidence>
<dbReference type="PANTHER" id="PTHR22730">
    <property type="entry name" value="PROMININ PROM PROTEIN"/>
    <property type="match status" value="1"/>
</dbReference>
<gene>
    <name evidence="9" type="ORF">OFUS_LOCUS9281</name>
</gene>
<feature type="transmembrane region" description="Helical" evidence="7">
    <location>
        <begin position="808"/>
        <end position="829"/>
    </location>
</feature>
<keyword evidence="10" id="KW-1185">Reference proteome</keyword>
<dbReference type="EMBL" id="CAIIXF020000005">
    <property type="protein sequence ID" value="CAH1782881.1"/>
    <property type="molecule type" value="Genomic_DNA"/>
</dbReference>
<name>A0A8S4NMP3_OWEFU</name>
<evidence type="ECO:0000256" key="7">
    <source>
        <dbReference type="SAM" id="Phobius"/>
    </source>
</evidence>
<feature type="transmembrane region" description="Helical" evidence="7">
    <location>
        <begin position="489"/>
        <end position="514"/>
    </location>
</feature>
<dbReference type="PANTHER" id="PTHR22730:SF1">
    <property type="entry name" value="PROMININ-LIKE PROTEIN"/>
    <property type="match status" value="1"/>
</dbReference>
<evidence type="ECO:0000256" key="3">
    <source>
        <dbReference type="ARBA" id="ARBA00022692"/>
    </source>
</evidence>
<keyword evidence="8" id="KW-0732">Signal</keyword>
<evidence type="ECO:0000256" key="1">
    <source>
        <dbReference type="ARBA" id="ARBA00004141"/>
    </source>
</evidence>
<keyword evidence="4 7" id="KW-1133">Transmembrane helix</keyword>
<accession>A0A8S4NMP3</accession>
<protein>
    <recommendedName>
        <fullName evidence="11">Prominin-1-A</fullName>
    </recommendedName>
</protein>
<evidence type="ECO:0008006" key="11">
    <source>
        <dbReference type="Google" id="ProtNLM"/>
    </source>
</evidence>
<dbReference type="AlphaFoldDB" id="A0A8S4NMP3"/>
<feature type="transmembrane region" description="Helical" evidence="7">
    <location>
        <begin position="164"/>
        <end position="187"/>
    </location>
</feature>
<keyword evidence="5 7" id="KW-0472">Membrane</keyword>
<keyword evidence="3 7" id="KW-0812">Transmembrane</keyword>
<feature type="transmembrane region" description="Helical" evidence="7">
    <location>
        <begin position="442"/>
        <end position="468"/>
    </location>
</feature>
<evidence type="ECO:0000256" key="8">
    <source>
        <dbReference type="SAM" id="SignalP"/>
    </source>
</evidence>
<dbReference type="Pfam" id="PF05478">
    <property type="entry name" value="Prominin"/>
    <property type="match status" value="1"/>
</dbReference>
<evidence type="ECO:0000313" key="9">
    <source>
        <dbReference type="EMBL" id="CAH1782881.1"/>
    </source>
</evidence>
<dbReference type="OrthoDB" id="6229420at2759"/>